<protein>
    <submittedName>
        <fullName evidence="2">Uncharacterized protein</fullName>
    </submittedName>
</protein>
<evidence type="ECO:0000256" key="1">
    <source>
        <dbReference type="SAM" id="Phobius"/>
    </source>
</evidence>
<keyword evidence="1" id="KW-0812">Transmembrane</keyword>
<accession>A0AAD9SMW5</accession>
<keyword evidence="3" id="KW-1185">Reference proteome</keyword>
<gene>
    <name evidence="2" type="ORF">N8I77_004726</name>
</gene>
<evidence type="ECO:0000313" key="2">
    <source>
        <dbReference type="EMBL" id="KAK2611386.1"/>
    </source>
</evidence>
<comment type="caution">
    <text evidence="2">The sequence shown here is derived from an EMBL/GenBank/DDBJ whole genome shotgun (WGS) entry which is preliminary data.</text>
</comment>
<reference evidence="2" key="1">
    <citation type="submission" date="2023-06" db="EMBL/GenBank/DDBJ databases">
        <authorList>
            <person name="Noh H."/>
        </authorList>
    </citation>
    <scope>NUCLEOTIDE SEQUENCE</scope>
    <source>
        <strain evidence="2">DUCC20226</strain>
    </source>
</reference>
<organism evidence="2 3">
    <name type="scientific">Phomopsis amygdali</name>
    <name type="common">Fusicoccum amygdali</name>
    <dbReference type="NCBI Taxonomy" id="1214568"/>
    <lineage>
        <taxon>Eukaryota</taxon>
        <taxon>Fungi</taxon>
        <taxon>Dikarya</taxon>
        <taxon>Ascomycota</taxon>
        <taxon>Pezizomycotina</taxon>
        <taxon>Sordariomycetes</taxon>
        <taxon>Sordariomycetidae</taxon>
        <taxon>Diaporthales</taxon>
        <taxon>Diaporthaceae</taxon>
        <taxon>Diaporthe</taxon>
    </lineage>
</organism>
<dbReference type="PANTHER" id="PTHR35605">
    <property type="entry name" value="ECP2 EFFECTOR PROTEIN DOMAIN-CONTAINING PROTEIN-RELATED"/>
    <property type="match status" value="1"/>
</dbReference>
<keyword evidence="1" id="KW-0472">Membrane</keyword>
<dbReference type="Proteomes" id="UP001265746">
    <property type="component" value="Unassembled WGS sequence"/>
</dbReference>
<feature type="transmembrane region" description="Helical" evidence="1">
    <location>
        <begin position="6"/>
        <end position="26"/>
    </location>
</feature>
<dbReference type="PANTHER" id="PTHR35605:SF1">
    <property type="entry name" value="ECP2 EFFECTOR PROTEIN DOMAIN-CONTAINING PROTEIN-RELATED"/>
    <property type="match status" value="1"/>
</dbReference>
<sequence length="180" mass="19368">MRTISIIFNVLMGISLYLATTAGNVIQGLTANYTIEELQWDVPVSSGRNDTVTGTIQDVVRHLQAVAPERLAALNISTAEPIDVSSLFNVPAIKTAKPSKVLCNIFDDQANGITIAQGMYYLRGIVGSPKNGPGPGACGQVSCSYNSAIWWCNDVSLYGRPKEALVHVSLILQVQLTYLV</sequence>
<proteinExistence type="predicted"/>
<dbReference type="AlphaFoldDB" id="A0AAD9SMW5"/>
<evidence type="ECO:0000313" key="3">
    <source>
        <dbReference type="Proteomes" id="UP001265746"/>
    </source>
</evidence>
<dbReference type="EMBL" id="JAUJFL010000002">
    <property type="protein sequence ID" value="KAK2611386.1"/>
    <property type="molecule type" value="Genomic_DNA"/>
</dbReference>
<keyword evidence="1" id="KW-1133">Transmembrane helix</keyword>
<name>A0AAD9SMW5_PHOAM</name>